<proteinExistence type="predicted"/>
<sequence length="228" mass="25194">MKSIIIGGGKIGSNLLKTLKDRGYDVTLIEKDENICRKIANDLDADIICGDGSDLAVLNDAGINNADIIAAVTGKDEENLVICQIAKMEFQINKSIARVNYPKNIAMFKALGVNETVCSTEVIANLIEYEFDSDICKIIQTFDRGAMILVEVIIKEDSRWLDCFIRDLELPGESVIAAVLRGEKVIYPRGDTQILLNDSVHLITNKTTFLKIKDYMQAGGISHAKKKK</sequence>
<feature type="domain" description="RCK C-terminal" evidence="7">
    <location>
        <begin position="137"/>
        <end position="221"/>
    </location>
</feature>
<keyword evidence="1" id="KW-0813">Transport</keyword>
<dbReference type="GO" id="GO:0005886">
    <property type="term" value="C:plasma membrane"/>
    <property type="evidence" value="ECO:0007669"/>
    <property type="project" value="InterPro"/>
</dbReference>
<organism evidence="8">
    <name type="scientific">bioreactor metagenome</name>
    <dbReference type="NCBI Taxonomy" id="1076179"/>
    <lineage>
        <taxon>unclassified sequences</taxon>
        <taxon>metagenomes</taxon>
        <taxon>ecological metagenomes</taxon>
    </lineage>
</organism>
<keyword evidence="3" id="KW-0630">Potassium</keyword>
<dbReference type="PROSITE" id="PS51201">
    <property type="entry name" value="RCK_N"/>
    <property type="match status" value="1"/>
</dbReference>
<evidence type="ECO:0000259" key="7">
    <source>
        <dbReference type="PROSITE" id="PS51202"/>
    </source>
</evidence>
<accession>A0A644V9Z1</accession>
<evidence type="ECO:0000313" key="8">
    <source>
        <dbReference type="EMBL" id="MPL88027.1"/>
    </source>
</evidence>
<dbReference type="PANTHER" id="PTHR43833:SF5">
    <property type="entry name" value="TRK SYSTEM POTASSIUM UPTAKE PROTEIN TRKA"/>
    <property type="match status" value="1"/>
</dbReference>
<dbReference type="EMBL" id="VSSQ01000249">
    <property type="protein sequence ID" value="MPL88027.1"/>
    <property type="molecule type" value="Genomic_DNA"/>
</dbReference>
<dbReference type="Pfam" id="PF02254">
    <property type="entry name" value="TrkA_N"/>
    <property type="match status" value="1"/>
</dbReference>
<keyword evidence="2" id="KW-0633">Potassium transport</keyword>
<dbReference type="PROSITE" id="PS51202">
    <property type="entry name" value="RCK_C"/>
    <property type="match status" value="1"/>
</dbReference>
<dbReference type="AlphaFoldDB" id="A0A644V9Z1"/>
<evidence type="ECO:0008006" key="9">
    <source>
        <dbReference type="Google" id="ProtNLM"/>
    </source>
</evidence>
<dbReference type="Pfam" id="PF02080">
    <property type="entry name" value="TrkA_C"/>
    <property type="match status" value="1"/>
</dbReference>
<evidence type="ECO:0000256" key="2">
    <source>
        <dbReference type="ARBA" id="ARBA00022538"/>
    </source>
</evidence>
<evidence type="ECO:0000256" key="5">
    <source>
        <dbReference type="ARBA" id="ARBA00023065"/>
    </source>
</evidence>
<dbReference type="SUPFAM" id="SSF116726">
    <property type="entry name" value="TrkA C-terminal domain-like"/>
    <property type="match status" value="1"/>
</dbReference>
<dbReference type="InterPro" id="IPR006036">
    <property type="entry name" value="K_uptake_TrkA"/>
</dbReference>
<keyword evidence="4" id="KW-0520">NAD</keyword>
<dbReference type="GO" id="GO:0015079">
    <property type="term" value="F:potassium ion transmembrane transporter activity"/>
    <property type="evidence" value="ECO:0007669"/>
    <property type="project" value="InterPro"/>
</dbReference>
<dbReference type="Gene3D" id="3.30.70.1450">
    <property type="entry name" value="Regulator of K+ conductance, C-terminal domain"/>
    <property type="match status" value="1"/>
</dbReference>
<evidence type="ECO:0000256" key="4">
    <source>
        <dbReference type="ARBA" id="ARBA00023027"/>
    </source>
</evidence>
<dbReference type="PANTHER" id="PTHR43833">
    <property type="entry name" value="POTASSIUM CHANNEL PROTEIN 2-RELATED-RELATED"/>
    <property type="match status" value="1"/>
</dbReference>
<dbReference type="PRINTS" id="PR00335">
    <property type="entry name" value="KUPTAKETRKA"/>
</dbReference>
<name>A0A644V9Z1_9ZZZZ</name>
<evidence type="ECO:0000256" key="1">
    <source>
        <dbReference type="ARBA" id="ARBA00022448"/>
    </source>
</evidence>
<dbReference type="Gene3D" id="3.40.50.720">
    <property type="entry name" value="NAD(P)-binding Rossmann-like Domain"/>
    <property type="match status" value="1"/>
</dbReference>
<feature type="domain" description="RCK N-terminal" evidence="6">
    <location>
        <begin position="1"/>
        <end position="118"/>
    </location>
</feature>
<dbReference type="SUPFAM" id="SSF51735">
    <property type="entry name" value="NAD(P)-binding Rossmann-fold domains"/>
    <property type="match status" value="1"/>
</dbReference>
<evidence type="ECO:0000256" key="3">
    <source>
        <dbReference type="ARBA" id="ARBA00022958"/>
    </source>
</evidence>
<dbReference type="InterPro" id="IPR006037">
    <property type="entry name" value="RCK_C"/>
</dbReference>
<dbReference type="InterPro" id="IPR003148">
    <property type="entry name" value="RCK_N"/>
</dbReference>
<dbReference type="InterPro" id="IPR036291">
    <property type="entry name" value="NAD(P)-bd_dom_sf"/>
</dbReference>
<evidence type="ECO:0000259" key="6">
    <source>
        <dbReference type="PROSITE" id="PS51201"/>
    </source>
</evidence>
<dbReference type="InterPro" id="IPR036721">
    <property type="entry name" value="RCK_C_sf"/>
</dbReference>
<keyword evidence="5" id="KW-0406">Ion transport</keyword>
<reference evidence="8" key="1">
    <citation type="submission" date="2019-08" db="EMBL/GenBank/DDBJ databases">
        <authorList>
            <person name="Kucharzyk K."/>
            <person name="Murdoch R.W."/>
            <person name="Higgins S."/>
            <person name="Loffler F."/>
        </authorList>
    </citation>
    <scope>NUCLEOTIDE SEQUENCE</scope>
</reference>
<dbReference type="InterPro" id="IPR050721">
    <property type="entry name" value="Trk_Ktr_HKT_K-transport"/>
</dbReference>
<comment type="caution">
    <text evidence="8">The sequence shown here is derived from an EMBL/GenBank/DDBJ whole genome shotgun (WGS) entry which is preliminary data.</text>
</comment>
<gene>
    <name evidence="8" type="ORF">SDC9_34040</name>
</gene>
<protein>
    <recommendedName>
        <fullName evidence="9">Trk system potassium uptake protein TrkA</fullName>
    </recommendedName>
</protein>